<protein>
    <submittedName>
        <fullName evidence="1">Uncharacterized protein</fullName>
    </submittedName>
</protein>
<organism evidence="1 2">
    <name type="scientific">Evansella alkalicola</name>
    <dbReference type="NCBI Taxonomy" id="745819"/>
    <lineage>
        <taxon>Bacteria</taxon>
        <taxon>Bacillati</taxon>
        <taxon>Bacillota</taxon>
        <taxon>Bacilli</taxon>
        <taxon>Bacillales</taxon>
        <taxon>Bacillaceae</taxon>
        <taxon>Evansella</taxon>
    </lineage>
</organism>
<accession>A0ABS6JX79</accession>
<dbReference type="Proteomes" id="UP000790580">
    <property type="component" value="Unassembled WGS sequence"/>
</dbReference>
<evidence type="ECO:0000313" key="2">
    <source>
        <dbReference type="Proteomes" id="UP000790580"/>
    </source>
</evidence>
<sequence length="89" mass="9961">MNLVAIHPRVWQYATTLIEIGGVAMEEHGKPICKLVGEDGNIFWILGRVNRALKENGKADEAKEVSERVLASGSYDEALQIMMEYVEVE</sequence>
<comment type="caution">
    <text evidence="1">The sequence shown here is derived from an EMBL/GenBank/DDBJ whole genome shotgun (WGS) entry which is preliminary data.</text>
</comment>
<dbReference type="RefSeq" id="WP_216943373.1">
    <property type="nucleotide sequence ID" value="NZ_JAHQCR010000070.1"/>
</dbReference>
<name>A0ABS6JX79_9BACI</name>
<keyword evidence="2" id="KW-1185">Reference proteome</keyword>
<reference evidence="1 2" key="1">
    <citation type="submission" date="2021-06" db="EMBL/GenBank/DDBJ databases">
        <title>Bacillus sp. RD4P76, an endophyte from a halophyte.</title>
        <authorList>
            <person name="Sun J.-Q."/>
        </authorList>
    </citation>
    <scope>NUCLEOTIDE SEQUENCE [LARGE SCALE GENOMIC DNA]</scope>
    <source>
        <strain evidence="1 2">JCM 17098</strain>
    </source>
</reference>
<proteinExistence type="predicted"/>
<evidence type="ECO:0000313" key="1">
    <source>
        <dbReference type="EMBL" id="MBU9723108.1"/>
    </source>
</evidence>
<gene>
    <name evidence="1" type="ORF">KS407_16935</name>
</gene>
<dbReference type="EMBL" id="JAHQCR010000070">
    <property type="protein sequence ID" value="MBU9723108.1"/>
    <property type="molecule type" value="Genomic_DNA"/>
</dbReference>